<proteinExistence type="predicted"/>
<dbReference type="InterPro" id="IPR008441">
    <property type="entry name" value="AfumC-like_glycosyl_Trfase"/>
</dbReference>
<evidence type="ECO:0000313" key="1">
    <source>
        <dbReference type="EMBL" id="MST87957.1"/>
    </source>
</evidence>
<dbReference type="RefSeq" id="WP_154549553.1">
    <property type="nucleotide sequence ID" value="NZ_VUMX01000055.1"/>
</dbReference>
<keyword evidence="2" id="KW-1185">Reference proteome</keyword>
<comment type="caution">
    <text evidence="1">The sequence shown here is derived from an EMBL/GenBank/DDBJ whole genome shotgun (WGS) entry which is preliminary data.</text>
</comment>
<reference evidence="1 2" key="1">
    <citation type="submission" date="2019-08" db="EMBL/GenBank/DDBJ databases">
        <title>In-depth cultivation of the pig gut microbiome towards novel bacterial diversity and tailored functional studies.</title>
        <authorList>
            <person name="Wylensek D."/>
            <person name="Hitch T.C.A."/>
            <person name="Clavel T."/>
        </authorList>
    </citation>
    <scope>NUCLEOTIDE SEQUENCE [LARGE SCALE GENOMIC DNA]</scope>
    <source>
        <strain evidence="1 2">Bifido-178-WT-2B</strain>
    </source>
</reference>
<organism evidence="1 2">
    <name type="scientific">Lactobacillus porci</name>
    <dbReference type="NCBI Taxonomy" id="2012477"/>
    <lineage>
        <taxon>Bacteria</taxon>
        <taxon>Bacillati</taxon>
        <taxon>Bacillota</taxon>
        <taxon>Bacilli</taxon>
        <taxon>Lactobacillales</taxon>
        <taxon>Lactobacillaceae</taxon>
        <taxon>Lactobacillus</taxon>
    </lineage>
</organism>
<evidence type="ECO:0008006" key="3">
    <source>
        <dbReference type="Google" id="ProtNLM"/>
    </source>
</evidence>
<dbReference type="InterPro" id="IPR029044">
    <property type="entry name" value="Nucleotide-diphossugar_trans"/>
</dbReference>
<name>A0A6A8MGL8_9LACO</name>
<accession>A0A6A8MGL8</accession>
<dbReference type="SUPFAM" id="SSF53448">
    <property type="entry name" value="Nucleotide-diphospho-sugar transferases"/>
    <property type="match status" value="1"/>
</dbReference>
<dbReference type="GO" id="GO:0016757">
    <property type="term" value="F:glycosyltransferase activity"/>
    <property type="evidence" value="ECO:0007669"/>
    <property type="project" value="InterPro"/>
</dbReference>
<dbReference type="Pfam" id="PF05704">
    <property type="entry name" value="Caps_synth"/>
    <property type="match status" value="1"/>
</dbReference>
<dbReference type="EMBL" id="VUMX01000055">
    <property type="protein sequence ID" value="MST87957.1"/>
    <property type="molecule type" value="Genomic_DNA"/>
</dbReference>
<dbReference type="Proteomes" id="UP000438120">
    <property type="component" value="Unassembled WGS sequence"/>
</dbReference>
<evidence type="ECO:0000313" key="2">
    <source>
        <dbReference type="Proteomes" id="UP000438120"/>
    </source>
</evidence>
<protein>
    <recommendedName>
        <fullName evidence="3">Capsular biosynthesis protein</fullName>
    </recommendedName>
</protein>
<dbReference type="Gene3D" id="3.90.550.20">
    <property type="match status" value="1"/>
</dbReference>
<dbReference type="AlphaFoldDB" id="A0A6A8MGL8"/>
<dbReference type="OrthoDB" id="9802881at2"/>
<gene>
    <name evidence="1" type="ORF">FYJ62_10205</name>
</gene>
<sequence>MKRNFQNYIKEYGLKLFVSKAIRRQFLNSNSSLGQKINDYNEKLVSEKLQKIFNEEEIDETGLFEVKKKFDTLPIWIMWWQGYDKAPDLVKACINSVKRNNSSRPVIVLSESNYEEYIGIPKYVKEKYELGYITVTHLSDMIRVALLYIYGGVWCDATILDVAEIPQKVFDSDFFTIKTGLKTKEPSHGEWTTFFLASQPGNELMRQIAVDHYKFWKQHNELIDYIMFDYIIRMITQHESQTESQVKAVPKNNPNVFKLIQYINEPYQEVSEQIADFEKNTKLFKLSWKAEINNQGGTVYQHIIGKYLE</sequence>